<feature type="signal peptide" evidence="1">
    <location>
        <begin position="1"/>
        <end position="20"/>
    </location>
</feature>
<dbReference type="STRING" id="82805.SAMN04487998_2805"/>
<dbReference type="Pfam" id="PF11288">
    <property type="entry name" value="DUF3089"/>
    <property type="match status" value="1"/>
</dbReference>
<protein>
    <recommendedName>
        <fullName evidence="4">DUF3089 domain-containing protein</fullName>
    </recommendedName>
</protein>
<dbReference type="SUPFAM" id="SSF53474">
    <property type="entry name" value="alpha/beta-Hydrolases"/>
    <property type="match status" value="1"/>
</dbReference>
<feature type="chain" id="PRO_5011726807" description="DUF3089 domain-containing protein" evidence="1">
    <location>
        <begin position="21"/>
        <end position="347"/>
    </location>
</feature>
<reference evidence="3" key="1">
    <citation type="submission" date="2016-10" db="EMBL/GenBank/DDBJ databases">
        <authorList>
            <person name="Varghese N."/>
            <person name="Submissions S."/>
        </authorList>
    </citation>
    <scope>NUCLEOTIDE SEQUENCE [LARGE SCALE GENOMIC DNA]</scope>
    <source>
        <strain evidence="3">DSM 15310</strain>
    </source>
</reference>
<evidence type="ECO:0000313" key="3">
    <source>
        <dbReference type="Proteomes" id="UP000198697"/>
    </source>
</evidence>
<dbReference type="AlphaFoldDB" id="A0A1I0H8I1"/>
<dbReference type="EMBL" id="FOHS01000003">
    <property type="protein sequence ID" value="SET79925.1"/>
    <property type="molecule type" value="Genomic_DNA"/>
</dbReference>
<gene>
    <name evidence="2" type="ORF">SAMN04487998_2805</name>
</gene>
<accession>A0A1I0H8I1</accession>
<dbReference type="RefSeq" id="WP_092772539.1">
    <property type="nucleotide sequence ID" value="NZ_FOHS01000003.1"/>
</dbReference>
<dbReference type="PROSITE" id="PS51257">
    <property type="entry name" value="PROKAR_LIPOPROTEIN"/>
    <property type="match status" value="1"/>
</dbReference>
<dbReference type="InterPro" id="IPR029058">
    <property type="entry name" value="AB_hydrolase_fold"/>
</dbReference>
<dbReference type="InterPro" id="IPR021440">
    <property type="entry name" value="DUF3089"/>
</dbReference>
<evidence type="ECO:0008006" key="4">
    <source>
        <dbReference type="Google" id="ProtNLM"/>
    </source>
</evidence>
<keyword evidence="3" id="KW-1185">Reference proteome</keyword>
<dbReference type="Gene3D" id="3.40.50.1820">
    <property type="entry name" value="alpha/beta hydrolase"/>
    <property type="match status" value="1"/>
</dbReference>
<evidence type="ECO:0000313" key="2">
    <source>
        <dbReference type="EMBL" id="SET79925.1"/>
    </source>
</evidence>
<keyword evidence="1" id="KW-0732">Signal</keyword>
<proteinExistence type="predicted"/>
<name>A0A1I0H8I1_9BACT</name>
<dbReference type="OrthoDB" id="9794645at2"/>
<sequence>MRIRPVLLSAAALLSLGSCLKVIKPSKDFDQYENPAAPDYAQPASWAALPTRRDSADAVPRNTPFKDQQATAAADVFYVHPTTYYWRKQWNASLSNDRVNQFTDDDVIRGQASAFNAAARVYAPRYRQATLYSFFVDDQSTNGQKALDLAYSDVKASFQYYLAHYNQGRPIIIAGHSQGTVHATRLLREFFDTDPALRQRLVAAYLIGFKVKPDEYQTLRPCADSTQTGCYVAWNTVAWGNAYPPFENGVAVNPLTWTLDTLAAPATLNRGGVPQNFDRLDVGVVDAKVHQGLLWVHPPKPSGYPRFLLPGQPQLWHSFHIADYGLFYANIRQNAVARVRAWQARAK</sequence>
<evidence type="ECO:0000256" key="1">
    <source>
        <dbReference type="SAM" id="SignalP"/>
    </source>
</evidence>
<organism evidence="2 3">
    <name type="scientific">Hymenobacter actinosclerus</name>
    <dbReference type="NCBI Taxonomy" id="82805"/>
    <lineage>
        <taxon>Bacteria</taxon>
        <taxon>Pseudomonadati</taxon>
        <taxon>Bacteroidota</taxon>
        <taxon>Cytophagia</taxon>
        <taxon>Cytophagales</taxon>
        <taxon>Hymenobacteraceae</taxon>
        <taxon>Hymenobacter</taxon>
    </lineage>
</organism>
<dbReference type="Proteomes" id="UP000198697">
    <property type="component" value="Unassembled WGS sequence"/>
</dbReference>